<dbReference type="SUPFAM" id="SSF100934">
    <property type="entry name" value="Heat shock protein 70kD (HSP70), C-terminal subdomain"/>
    <property type="match status" value="1"/>
</dbReference>
<comment type="caution">
    <text evidence="3">The sequence shown here is derived from an EMBL/GenBank/DDBJ whole genome shotgun (WGS) entry which is preliminary data.</text>
</comment>
<reference evidence="3" key="1">
    <citation type="submission" date="2022-08" db="EMBL/GenBank/DDBJ databases">
        <authorList>
            <person name="Marques A."/>
        </authorList>
    </citation>
    <scope>NUCLEOTIDE SEQUENCE</scope>
    <source>
        <strain evidence="3">RhyPub2mFocal</strain>
        <tissue evidence="3">Leaves</tissue>
    </source>
</reference>
<name>A0AAV8CW98_9POAL</name>
<protein>
    <submittedName>
        <fullName evidence="3">Heat shock 70 kDa protein</fullName>
    </submittedName>
</protein>
<dbReference type="PANTHER" id="PTHR19375">
    <property type="entry name" value="HEAT SHOCK PROTEIN 70KDA"/>
    <property type="match status" value="1"/>
</dbReference>
<dbReference type="GO" id="GO:0140662">
    <property type="term" value="F:ATP-dependent protein folding chaperone"/>
    <property type="evidence" value="ECO:0007669"/>
    <property type="project" value="InterPro"/>
</dbReference>
<evidence type="ECO:0000313" key="3">
    <source>
        <dbReference type="EMBL" id="KAJ4760303.1"/>
    </source>
</evidence>
<sequence>MFKIDGIDPAPKGVTKLDVWFDIDADGILTVSAKVKSSGQKKEIVISKQNGELTAAEIQKMIVDAAHYKAEDEKHKARISLEYLAEKLKSMALDSARSASEMKSMEDKAENAIAWLETNHHAEIGEINKQLKELKTSFPALCEEN</sequence>
<keyword evidence="2" id="KW-0067">ATP-binding</keyword>
<dbReference type="EMBL" id="JAMFTS010000004">
    <property type="protein sequence ID" value="KAJ4760303.1"/>
    <property type="molecule type" value="Genomic_DNA"/>
</dbReference>
<dbReference type="Proteomes" id="UP001140206">
    <property type="component" value="Chromosome 4"/>
</dbReference>
<dbReference type="Pfam" id="PF00012">
    <property type="entry name" value="HSP70"/>
    <property type="match status" value="1"/>
</dbReference>
<dbReference type="Gene3D" id="1.20.1270.10">
    <property type="match status" value="1"/>
</dbReference>
<dbReference type="GO" id="GO:0005524">
    <property type="term" value="F:ATP binding"/>
    <property type="evidence" value="ECO:0007669"/>
    <property type="project" value="UniProtKB-KW"/>
</dbReference>
<keyword evidence="1" id="KW-0547">Nucleotide-binding</keyword>
<evidence type="ECO:0000256" key="1">
    <source>
        <dbReference type="ARBA" id="ARBA00022741"/>
    </source>
</evidence>
<dbReference type="InterPro" id="IPR013126">
    <property type="entry name" value="Hsp_70_fam"/>
</dbReference>
<keyword evidence="4" id="KW-1185">Reference proteome</keyword>
<evidence type="ECO:0000256" key="2">
    <source>
        <dbReference type="ARBA" id="ARBA00022840"/>
    </source>
</evidence>
<gene>
    <name evidence="3" type="ORF">LUZ62_070678</name>
</gene>
<dbReference type="Gene3D" id="2.60.34.10">
    <property type="entry name" value="Substrate Binding Domain Of DNAk, Chain A, domain 1"/>
    <property type="match status" value="1"/>
</dbReference>
<accession>A0AAV8CW98</accession>
<keyword evidence="3" id="KW-0346">Stress response</keyword>
<dbReference type="SUPFAM" id="SSF100920">
    <property type="entry name" value="Heat shock protein 70kD (HSP70), peptide-binding domain"/>
    <property type="match status" value="1"/>
</dbReference>
<evidence type="ECO:0000313" key="4">
    <source>
        <dbReference type="Proteomes" id="UP001140206"/>
    </source>
</evidence>
<dbReference type="InterPro" id="IPR029048">
    <property type="entry name" value="HSP70_C_sf"/>
</dbReference>
<proteinExistence type="predicted"/>
<organism evidence="3 4">
    <name type="scientific">Rhynchospora pubera</name>
    <dbReference type="NCBI Taxonomy" id="906938"/>
    <lineage>
        <taxon>Eukaryota</taxon>
        <taxon>Viridiplantae</taxon>
        <taxon>Streptophyta</taxon>
        <taxon>Embryophyta</taxon>
        <taxon>Tracheophyta</taxon>
        <taxon>Spermatophyta</taxon>
        <taxon>Magnoliopsida</taxon>
        <taxon>Liliopsida</taxon>
        <taxon>Poales</taxon>
        <taxon>Cyperaceae</taxon>
        <taxon>Cyperoideae</taxon>
        <taxon>Rhynchosporeae</taxon>
        <taxon>Rhynchospora</taxon>
    </lineage>
</organism>
<dbReference type="AlphaFoldDB" id="A0AAV8CW98"/>
<dbReference type="InterPro" id="IPR029047">
    <property type="entry name" value="HSP70_peptide-bd_sf"/>
</dbReference>